<accession>A0A8B7YA32</accession>
<dbReference type="InterPro" id="IPR012496">
    <property type="entry name" value="TMC_dom"/>
</dbReference>
<dbReference type="AlphaFoldDB" id="A0A8B7YA32"/>
<feature type="region of interest" description="Disordered" evidence="6">
    <location>
        <begin position="758"/>
        <end position="796"/>
    </location>
</feature>
<evidence type="ECO:0000259" key="8">
    <source>
        <dbReference type="Pfam" id="PF07810"/>
    </source>
</evidence>
<comment type="similarity">
    <text evidence="2">Belongs to the TMC family.</text>
</comment>
<gene>
    <name evidence="10" type="primary">LOC110978600</name>
</gene>
<dbReference type="Pfam" id="PF07810">
    <property type="entry name" value="TMC"/>
    <property type="match status" value="1"/>
</dbReference>
<keyword evidence="5 7" id="KW-0472">Membrane</keyword>
<dbReference type="GO" id="GO:0005886">
    <property type="term" value="C:plasma membrane"/>
    <property type="evidence" value="ECO:0007669"/>
    <property type="project" value="InterPro"/>
</dbReference>
<keyword evidence="9" id="KW-1185">Reference proteome</keyword>
<feature type="transmembrane region" description="Helical" evidence="7">
    <location>
        <begin position="636"/>
        <end position="657"/>
    </location>
</feature>
<feature type="transmembrane region" description="Helical" evidence="7">
    <location>
        <begin position="592"/>
        <end position="615"/>
    </location>
</feature>
<evidence type="ECO:0000256" key="2">
    <source>
        <dbReference type="ARBA" id="ARBA00006510"/>
    </source>
</evidence>
<protein>
    <submittedName>
        <fullName evidence="10">Transmembrane channel-like protein 7</fullName>
    </submittedName>
</protein>
<feature type="transmembrane region" description="Helical" evidence="7">
    <location>
        <begin position="402"/>
        <end position="423"/>
    </location>
</feature>
<dbReference type="RefSeq" id="XP_022089412.1">
    <property type="nucleotide sequence ID" value="XM_022233720.1"/>
</dbReference>
<proteinExistence type="inferred from homology"/>
<evidence type="ECO:0000256" key="6">
    <source>
        <dbReference type="SAM" id="MobiDB-lite"/>
    </source>
</evidence>
<dbReference type="OrthoDB" id="1936208at2759"/>
<feature type="domain" description="TMC" evidence="8">
    <location>
        <begin position="524"/>
        <end position="634"/>
    </location>
</feature>
<dbReference type="KEGG" id="aplc:110978600"/>
<comment type="subcellular location">
    <subcellularLocation>
        <location evidence="1">Membrane</location>
        <topology evidence="1">Multi-pass membrane protein</topology>
    </subcellularLocation>
</comment>
<dbReference type="PANTHER" id="PTHR23302">
    <property type="entry name" value="TRANSMEMBRANE CHANNEL-RELATED"/>
    <property type="match status" value="1"/>
</dbReference>
<feature type="region of interest" description="Disordered" evidence="6">
    <location>
        <begin position="1"/>
        <end position="24"/>
    </location>
</feature>
<dbReference type="Proteomes" id="UP000694845">
    <property type="component" value="Unplaced"/>
</dbReference>
<evidence type="ECO:0000256" key="4">
    <source>
        <dbReference type="ARBA" id="ARBA00022989"/>
    </source>
</evidence>
<dbReference type="PANTHER" id="PTHR23302:SF24">
    <property type="entry name" value="TMC DOMAIN-CONTAINING PROTEIN"/>
    <property type="match status" value="1"/>
</dbReference>
<dbReference type="OMA" id="HEVEGRF"/>
<evidence type="ECO:0000256" key="3">
    <source>
        <dbReference type="ARBA" id="ARBA00022692"/>
    </source>
</evidence>
<evidence type="ECO:0000256" key="5">
    <source>
        <dbReference type="ARBA" id="ARBA00023136"/>
    </source>
</evidence>
<dbReference type="GeneID" id="110978600"/>
<feature type="transmembrane region" description="Helical" evidence="7">
    <location>
        <begin position="698"/>
        <end position="719"/>
    </location>
</feature>
<feature type="compositionally biased region" description="Polar residues" evidence="6">
    <location>
        <begin position="1"/>
        <end position="14"/>
    </location>
</feature>
<name>A0A8B7YA32_ACAPL</name>
<feature type="transmembrane region" description="Helical" evidence="7">
    <location>
        <begin position="209"/>
        <end position="229"/>
    </location>
</feature>
<dbReference type="InterPro" id="IPR038900">
    <property type="entry name" value="TMC"/>
</dbReference>
<evidence type="ECO:0000313" key="10">
    <source>
        <dbReference type="RefSeq" id="XP_022089412.1"/>
    </source>
</evidence>
<organism evidence="9 10">
    <name type="scientific">Acanthaster planci</name>
    <name type="common">Crown-of-thorns starfish</name>
    <dbReference type="NCBI Taxonomy" id="133434"/>
    <lineage>
        <taxon>Eukaryota</taxon>
        <taxon>Metazoa</taxon>
        <taxon>Echinodermata</taxon>
        <taxon>Eleutherozoa</taxon>
        <taxon>Asterozoa</taxon>
        <taxon>Asteroidea</taxon>
        <taxon>Valvatacea</taxon>
        <taxon>Valvatida</taxon>
        <taxon>Acanthasteridae</taxon>
        <taxon>Acanthaster</taxon>
    </lineage>
</organism>
<dbReference type="GO" id="GO:0008381">
    <property type="term" value="F:mechanosensitive monoatomic ion channel activity"/>
    <property type="evidence" value="ECO:0007669"/>
    <property type="project" value="TreeGrafter"/>
</dbReference>
<feature type="transmembrane region" description="Helical" evidence="7">
    <location>
        <begin position="301"/>
        <end position="323"/>
    </location>
</feature>
<feature type="transmembrane region" description="Helical" evidence="7">
    <location>
        <begin position="443"/>
        <end position="466"/>
    </location>
</feature>
<dbReference type="CTD" id="79905"/>
<keyword evidence="3 7" id="KW-0812">Transmembrane</keyword>
<feature type="transmembrane region" description="Helical" evidence="7">
    <location>
        <begin position="486"/>
        <end position="505"/>
    </location>
</feature>
<evidence type="ECO:0000256" key="1">
    <source>
        <dbReference type="ARBA" id="ARBA00004141"/>
    </source>
</evidence>
<reference evidence="10" key="1">
    <citation type="submission" date="2025-08" db="UniProtKB">
        <authorList>
            <consortium name="RefSeq"/>
        </authorList>
    </citation>
    <scope>IDENTIFICATION</scope>
</reference>
<evidence type="ECO:0000313" key="9">
    <source>
        <dbReference type="Proteomes" id="UP000694845"/>
    </source>
</evidence>
<evidence type="ECO:0000256" key="7">
    <source>
        <dbReference type="SAM" id="Phobius"/>
    </source>
</evidence>
<sequence>MSGISDNGDTSSPPANDLYTPKNNADKVELPYAVVPVNSEEALAVEEGHGDLTVSGPAMYHQPDQVGKLATGQDEMDALTGRPVSRHGTVAGSYSRQHCHNAIEYELHKLDTQEDDEEAAENRAKIIREMPATLHKKRELRNQYGRRKVKAVSGWKSFKYNTALKWKRFKEKMYDLVLTFEVWRASLKEVEGKFGTAVVSYFVFLKWMLFLNIYIFILMFGFVVIPQFILGGGYLESTTCESEYSSSVDQACNTGDTGQCIIDFIGGTGWMEKTELFYGDYPPSFSNSNSSDLTIFLDNVYILPLAYLLTTIAYFLLSLLLMVQYTARGFKESLGNKEDYHFKYCNKVFAAWDFSLTDEKNAYLKHRSIHYIFQTDLEEARQKLVRANRTTLTKCKLYILRLLLNLIVIAILGGAGYLIYYTTSLSVLHSNMPITDNAFGSLLIGYLPSITITILNGLVPMIFNIVVRFEDYSPQFEISMTLVRTVFLRLASLAVLFFSLFPQIICDETAQDTCGVCSQGNLKCWETYVGQEFYKLSITDFAAVTLVVLLWEFPRKIAAKYLHFGLVQTLAKMEFEIPKNVLAIVYSQALCWIGSFYCPFLPAISLFKCLIFFYLKKWSLLYNMVPSSRPFRASRSGIFFMVILLITFMGCIIPVGYSIGAIEPSRGCGPFRGQSTMWGVITTTIEQFNNFFEEIFKFLGSASFVVPFIVILLLILYYYHAIASAHNELVNRLKEQLVMEGRDKHFLLTRLHELEPNTKGHKKRSVLPKKTETHPPKHPSQAWSGGGPMEAHPFST</sequence>
<keyword evidence="4 7" id="KW-1133">Transmembrane helix</keyword>